<dbReference type="Proteomes" id="UP001281410">
    <property type="component" value="Unassembled WGS sequence"/>
</dbReference>
<dbReference type="AlphaFoldDB" id="A0AAE0EAX6"/>
<reference evidence="1" key="1">
    <citation type="journal article" date="2023" name="Plant J.">
        <title>Genome sequences and population genomics provide insights into the demographic history, inbreeding, and mutation load of two 'living fossil' tree species of Dipteronia.</title>
        <authorList>
            <person name="Feng Y."/>
            <person name="Comes H.P."/>
            <person name="Chen J."/>
            <person name="Zhu S."/>
            <person name="Lu R."/>
            <person name="Zhang X."/>
            <person name="Li P."/>
            <person name="Qiu J."/>
            <person name="Olsen K.M."/>
            <person name="Qiu Y."/>
        </authorList>
    </citation>
    <scope>NUCLEOTIDE SEQUENCE</scope>
    <source>
        <strain evidence="1">NBL</strain>
    </source>
</reference>
<dbReference type="EMBL" id="JANJYJ010000003">
    <property type="protein sequence ID" value="KAK3221556.1"/>
    <property type="molecule type" value="Genomic_DNA"/>
</dbReference>
<gene>
    <name evidence="1" type="ORF">Dsin_008581</name>
</gene>
<proteinExistence type="predicted"/>
<protein>
    <submittedName>
        <fullName evidence="1">Uncharacterized protein</fullName>
    </submittedName>
</protein>
<dbReference type="PANTHER" id="PTHR33116:SF86">
    <property type="entry name" value="REVERSE TRANSCRIPTASE DOMAIN-CONTAINING PROTEIN"/>
    <property type="match status" value="1"/>
</dbReference>
<comment type="caution">
    <text evidence="1">The sequence shown here is derived from an EMBL/GenBank/DDBJ whole genome shotgun (WGS) entry which is preliminary data.</text>
</comment>
<name>A0AAE0EAX6_9ROSI</name>
<sequence length="103" mass="12043">MNRVWGNIKGWGEKLLSVGGKEVLIKAVIQMVPMYAMSMFCLPRGLIVETQRLCARFWWGSKEKQKKIHWCTWDRMCKPKSEGDLGYRNLETCNRALLAQYCK</sequence>
<dbReference type="PANTHER" id="PTHR33116">
    <property type="entry name" value="REVERSE TRANSCRIPTASE ZINC-BINDING DOMAIN-CONTAINING PROTEIN-RELATED-RELATED"/>
    <property type="match status" value="1"/>
</dbReference>
<accession>A0AAE0EAX6</accession>
<organism evidence="1 2">
    <name type="scientific">Dipteronia sinensis</name>
    <dbReference type="NCBI Taxonomy" id="43782"/>
    <lineage>
        <taxon>Eukaryota</taxon>
        <taxon>Viridiplantae</taxon>
        <taxon>Streptophyta</taxon>
        <taxon>Embryophyta</taxon>
        <taxon>Tracheophyta</taxon>
        <taxon>Spermatophyta</taxon>
        <taxon>Magnoliopsida</taxon>
        <taxon>eudicotyledons</taxon>
        <taxon>Gunneridae</taxon>
        <taxon>Pentapetalae</taxon>
        <taxon>rosids</taxon>
        <taxon>malvids</taxon>
        <taxon>Sapindales</taxon>
        <taxon>Sapindaceae</taxon>
        <taxon>Hippocastanoideae</taxon>
        <taxon>Acereae</taxon>
        <taxon>Dipteronia</taxon>
    </lineage>
</organism>
<keyword evidence="2" id="KW-1185">Reference proteome</keyword>
<evidence type="ECO:0000313" key="2">
    <source>
        <dbReference type="Proteomes" id="UP001281410"/>
    </source>
</evidence>
<evidence type="ECO:0000313" key="1">
    <source>
        <dbReference type="EMBL" id="KAK3221556.1"/>
    </source>
</evidence>